<comment type="similarity">
    <text evidence="1">Belongs to the UPF0434 family.</text>
</comment>
<dbReference type="PANTHER" id="PTHR33505">
    <property type="entry name" value="ZGC:162634"/>
    <property type="match status" value="1"/>
</dbReference>
<dbReference type="SUPFAM" id="SSF158997">
    <property type="entry name" value="Trm112p-like"/>
    <property type="match status" value="1"/>
</dbReference>
<name>A0A9W6G3I3_9BACT</name>
<dbReference type="EMBL" id="BSDS01000002">
    <property type="protein sequence ID" value="GLI39692.1"/>
    <property type="molecule type" value="Genomic_DNA"/>
</dbReference>
<dbReference type="PANTHER" id="PTHR33505:SF4">
    <property type="entry name" value="PROTEIN PREY, MITOCHONDRIAL"/>
    <property type="match status" value="1"/>
</dbReference>
<proteinExistence type="inferred from homology"/>
<comment type="caution">
    <text evidence="2">The sequence shown here is derived from an EMBL/GenBank/DDBJ whole genome shotgun (WGS) entry which is preliminary data.</text>
</comment>
<dbReference type="GO" id="GO:0005829">
    <property type="term" value="C:cytosol"/>
    <property type="evidence" value="ECO:0007669"/>
    <property type="project" value="TreeGrafter"/>
</dbReference>
<reference evidence="2" key="1">
    <citation type="submission" date="2022-12" db="EMBL/GenBank/DDBJ databases">
        <title>Reference genome sequencing for broad-spectrum identification of bacterial and archaeal isolates by mass spectrometry.</title>
        <authorList>
            <person name="Sekiguchi Y."/>
            <person name="Tourlousse D.M."/>
        </authorList>
    </citation>
    <scope>NUCLEOTIDE SEQUENCE</scope>
    <source>
        <strain evidence="2">H2</strain>
    </source>
</reference>
<evidence type="ECO:0000313" key="3">
    <source>
        <dbReference type="Proteomes" id="UP001144352"/>
    </source>
</evidence>
<dbReference type="Proteomes" id="UP001144352">
    <property type="component" value="Unassembled WGS sequence"/>
</dbReference>
<dbReference type="HAMAP" id="MF_01187">
    <property type="entry name" value="UPF0434"/>
    <property type="match status" value="1"/>
</dbReference>
<accession>A0A9W6G3I3</accession>
<dbReference type="FunFam" id="2.20.25.10:FF:000002">
    <property type="entry name" value="UPF0434 protein YcaR"/>
    <property type="match status" value="1"/>
</dbReference>
<evidence type="ECO:0000256" key="1">
    <source>
        <dbReference type="HAMAP-Rule" id="MF_01187"/>
    </source>
</evidence>
<gene>
    <name evidence="2" type="ORF">GHYDROH2_31930</name>
</gene>
<dbReference type="InterPro" id="IPR005651">
    <property type="entry name" value="Trm112-like"/>
</dbReference>
<protein>
    <recommendedName>
        <fullName evidence="1">UPF0434 protein GHYDROH2_31930</fullName>
    </recommendedName>
</protein>
<dbReference type="RefSeq" id="WP_214184533.1">
    <property type="nucleotide sequence ID" value="NZ_BSDS01000002.1"/>
</dbReference>
<keyword evidence="3" id="KW-1185">Reference proteome</keyword>
<dbReference type="Pfam" id="PF03966">
    <property type="entry name" value="Trm112p"/>
    <property type="match status" value="1"/>
</dbReference>
<sequence length="62" mass="6719">MALSSELLKILACPRCKGEVLLLEDEDGLVCNACRLVYPVRDGIPVMLADEAEKIGESGKNE</sequence>
<evidence type="ECO:0000313" key="2">
    <source>
        <dbReference type="EMBL" id="GLI39692.1"/>
    </source>
</evidence>
<dbReference type="AlphaFoldDB" id="A0A9W6G3I3"/>
<organism evidence="2 3">
    <name type="scientific">Geobacter hydrogenophilus</name>
    <dbReference type="NCBI Taxonomy" id="40983"/>
    <lineage>
        <taxon>Bacteria</taxon>
        <taxon>Pseudomonadati</taxon>
        <taxon>Thermodesulfobacteriota</taxon>
        <taxon>Desulfuromonadia</taxon>
        <taxon>Geobacterales</taxon>
        <taxon>Geobacteraceae</taxon>
        <taxon>Geobacter</taxon>
    </lineage>
</organism>
<dbReference type="Gene3D" id="2.20.25.10">
    <property type="match status" value="1"/>
</dbReference>